<dbReference type="PROSITE" id="PS00018">
    <property type="entry name" value="EF_HAND_1"/>
    <property type="match status" value="2"/>
</dbReference>
<feature type="domain" description="EF-hand" evidence="5">
    <location>
        <begin position="152"/>
        <end position="186"/>
    </location>
</feature>
<dbReference type="Proteomes" id="UP000585474">
    <property type="component" value="Unassembled WGS sequence"/>
</dbReference>
<dbReference type="EMBL" id="BJWL01000019">
    <property type="protein sequence ID" value="GFZ07731.1"/>
    <property type="molecule type" value="Genomic_DNA"/>
</dbReference>
<evidence type="ECO:0000313" key="6">
    <source>
        <dbReference type="EMBL" id="GFZ07731.1"/>
    </source>
</evidence>
<sequence length="186" mass="20818">MDTTTAFSIGTTIFLDIIVSTSSFPFAGIISLCSLLHWLISLHAFNSLVRCLLESIFHFLCSPPKPSPVHNSKLEREEVEVVMEKLGISRDPNGEHLQERMDSDEIEALFEDEEVGLEDAREAFEVFDENCDGFIDASELKRVVCSLGFGEISKLECEKMIGAFDDNGDGRIDFGEFAKLLENSSW</sequence>
<dbReference type="SUPFAM" id="SSF47473">
    <property type="entry name" value="EF-hand"/>
    <property type="match status" value="1"/>
</dbReference>
<gene>
    <name evidence="6" type="ORF">Acr_19g0006680</name>
</gene>
<reference evidence="6 7" key="1">
    <citation type="submission" date="2019-07" db="EMBL/GenBank/DDBJ databases">
        <title>De Novo Assembly of kiwifruit Actinidia rufa.</title>
        <authorList>
            <person name="Sugita-Konishi S."/>
            <person name="Sato K."/>
            <person name="Mori E."/>
            <person name="Abe Y."/>
            <person name="Kisaki G."/>
            <person name="Hamano K."/>
            <person name="Suezawa K."/>
            <person name="Otani M."/>
            <person name="Fukuda T."/>
            <person name="Manabe T."/>
            <person name="Gomi K."/>
            <person name="Tabuchi M."/>
            <person name="Akimitsu K."/>
            <person name="Kataoka I."/>
        </authorList>
    </citation>
    <scope>NUCLEOTIDE SEQUENCE [LARGE SCALE GENOMIC DNA]</scope>
    <source>
        <strain evidence="7">cv. Fuchu</strain>
    </source>
</reference>
<evidence type="ECO:0000259" key="5">
    <source>
        <dbReference type="PROSITE" id="PS50222"/>
    </source>
</evidence>
<protein>
    <submittedName>
        <fullName evidence="6">Calcium-binding EF-hand family protein</fullName>
    </submittedName>
</protein>
<keyword evidence="3" id="KW-0106">Calcium</keyword>
<dbReference type="AlphaFoldDB" id="A0A7J0GAF3"/>
<keyword evidence="4" id="KW-0812">Transmembrane</keyword>
<feature type="transmembrane region" description="Helical" evidence="4">
    <location>
        <begin position="12"/>
        <end position="40"/>
    </location>
</feature>
<dbReference type="InterPro" id="IPR011992">
    <property type="entry name" value="EF-hand-dom_pair"/>
</dbReference>
<dbReference type="InterPro" id="IPR018247">
    <property type="entry name" value="EF_Hand_1_Ca_BS"/>
</dbReference>
<dbReference type="InterPro" id="IPR002048">
    <property type="entry name" value="EF_hand_dom"/>
</dbReference>
<evidence type="ECO:0000256" key="2">
    <source>
        <dbReference type="ARBA" id="ARBA00022737"/>
    </source>
</evidence>
<dbReference type="Gene3D" id="1.10.238.10">
    <property type="entry name" value="EF-hand"/>
    <property type="match status" value="1"/>
</dbReference>
<dbReference type="CDD" id="cd00051">
    <property type="entry name" value="EFh"/>
    <property type="match status" value="1"/>
</dbReference>
<organism evidence="6 7">
    <name type="scientific">Actinidia rufa</name>
    <dbReference type="NCBI Taxonomy" id="165716"/>
    <lineage>
        <taxon>Eukaryota</taxon>
        <taxon>Viridiplantae</taxon>
        <taxon>Streptophyta</taxon>
        <taxon>Embryophyta</taxon>
        <taxon>Tracheophyta</taxon>
        <taxon>Spermatophyta</taxon>
        <taxon>Magnoliopsida</taxon>
        <taxon>eudicotyledons</taxon>
        <taxon>Gunneridae</taxon>
        <taxon>Pentapetalae</taxon>
        <taxon>asterids</taxon>
        <taxon>Ericales</taxon>
        <taxon>Actinidiaceae</taxon>
        <taxon>Actinidia</taxon>
    </lineage>
</organism>
<evidence type="ECO:0000313" key="7">
    <source>
        <dbReference type="Proteomes" id="UP000585474"/>
    </source>
</evidence>
<proteinExistence type="predicted"/>
<dbReference type="PANTHER" id="PTHR10891">
    <property type="entry name" value="EF-HAND CALCIUM-BINDING DOMAIN CONTAINING PROTEIN"/>
    <property type="match status" value="1"/>
</dbReference>
<dbReference type="GO" id="GO:0005509">
    <property type="term" value="F:calcium ion binding"/>
    <property type="evidence" value="ECO:0007669"/>
    <property type="project" value="InterPro"/>
</dbReference>
<keyword evidence="4" id="KW-0472">Membrane</keyword>
<feature type="domain" description="EF-hand" evidence="5">
    <location>
        <begin position="115"/>
        <end position="150"/>
    </location>
</feature>
<dbReference type="PROSITE" id="PS50222">
    <property type="entry name" value="EF_HAND_2"/>
    <property type="match status" value="2"/>
</dbReference>
<keyword evidence="7" id="KW-1185">Reference proteome</keyword>
<keyword evidence="2" id="KW-0677">Repeat</keyword>
<evidence type="ECO:0000256" key="3">
    <source>
        <dbReference type="ARBA" id="ARBA00022837"/>
    </source>
</evidence>
<dbReference type="Pfam" id="PF13499">
    <property type="entry name" value="EF-hand_7"/>
    <property type="match status" value="1"/>
</dbReference>
<evidence type="ECO:0000256" key="1">
    <source>
        <dbReference type="ARBA" id="ARBA00022723"/>
    </source>
</evidence>
<dbReference type="FunFam" id="1.10.238.10:FF:000003">
    <property type="entry name" value="Calmodulin A"/>
    <property type="match status" value="1"/>
</dbReference>
<keyword evidence="1" id="KW-0479">Metal-binding</keyword>
<keyword evidence="4" id="KW-1133">Transmembrane helix</keyword>
<dbReference type="OrthoDB" id="26525at2759"/>
<dbReference type="SMART" id="SM00054">
    <property type="entry name" value="EFh"/>
    <property type="match status" value="2"/>
</dbReference>
<comment type="caution">
    <text evidence="6">The sequence shown here is derived from an EMBL/GenBank/DDBJ whole genome shotgun (WGS) entry which is preliminary data.</text>
</comment>
<accession>A0A7J0GAF3</accession>
<dbReference type="InterPro" id="IPR039647">
    <property type="entry name" value="EF_hand_pair_protein_CML-like"/>
</dbReference>
<name>A0A7J0GAF3_9ERIC</name>
<evidence type="ECO:0000256" key="4">
    <source>
        <dbReference type="SAM" id="Phobius"/>
    </source>
</evidence>